<evidence type="ECO:0000313" key="1">
    <source>
        <dbReference type="EMBL" id="KAJ8022624.1"/>
    </source>
</evidence>
<dbReference type="Proteomes" id="UP001152320">
    <property type="component" value="Chromosome 20"/>
</dbReference>
<dbReference type="AlphaFoldDB" id="A0A9Q1BEV2"/>
<protein>
    <submittedName>
        <fullName evidence="1">Uncharacterized protein</fullName>
    </submittedName>
</protein>
<sequence>MDLIPKGLKLKNPLSSTLLERDIAENICRRASEKLRNLALKCAYNRQHLLNNQLNVIRPQLLGGISNESAQEDMKLFISSCYKRSLSKGFERKHKKLVKLSRDHDLPAHIHIPRRRPVRHKDLRTPQSEAVSTVFNLSSKPLSITQSNLLEQGLSFCPSNEVDRVQPCSDFEQFVRKTRIKEFFREQSNEPWTKPINYKPSPWTPPSGRNSYIDAFVDAARKHLDSFLLNKDNITPAHNITKTQKKAISDLRKETSIVLKPADKGGSIVILDKED</sequence>
<accession>A0A9Q1BEV2</accession>
<gene>
    <name evidence="1" type="ORF">HOLleu_37578</name>
</gene>
<reference evidence="1" key="1">
    <citation type="submission" date="2021-10" db="EMBL/GenBank/DDBJ databases">
        <title>Tropical sea cucumber genome reveals ecological adaptation and Cuvierian tubules defense mechanism.</title>
        <authorList>
            <person name="Chen T."/>
        </authorList>
    </citation>
    <scope>NUCLEOTIDE SEQUENCE</scope>
    <source>
        <strain evidence="1">Nanhai2018</strain>
        <tissue evidence="1">Muscle</tissue>
    </source>
</reference>
<dbReference type="EMBL" id="JAIZAY010000020">
    <property type="protein sequence ID" value="KAJ8022624.1"/>
    <property type="molecule type" value="Genomic_DNA"/>
</dbReference>
<name>A0A9Q1BEV2_HOLLE</name>
<comment type="caution">
    <text evidence="1">The sequence shown here is derived from an EMBL/GenBank/DDBJ whole genome shotgun (WGS) entry which is preliminary data.</text>
</comment>
<evidence type="ECO:0000313" key="2">
    <source>
        <dbReference type="Proteomes" id="UP001152320"/>
    </source>
</evidence>
<organism evidence="1 2">
    <name type="scientific">Holothuria leucospilota</name>
    <name type="common">Black long sea cucumber</name>
    <name type="synonym">Mertensiothuria leucospilota</name>
    <dbReference type="NCBI Taxonomy" id="206669"/>
    <lineage>
        <taxon>Eukaryota</taxon>
        <taxon>Metazoa</taxon>
        <taxon>Echinodermata</taxon>
        <taxon>Eleutherozoa</taxon>
        <taxon>Echinozoa</taxon>
        <taxon>Holothuroidea</taxon>
        <taxon>Aspidochirotacea</taxon>
        <taxon>Aspidochirotida</taxon>
        <taxon>Holothuriidae</taxon>
        <taxon>Holothuria</taxon>
    </lineage>
</organism>
<proteinExistence type="predicted"/>
<keyword evidence="2" id="KW-1185">Reference proteome</keyword>